<sequence>MEEEIKIDDAWHMLMHYPNVWLGDYPEELYQAFLEIGREELVFHSKKQKTIEEITELMIRVKPGLRILRDEVVSAGRMGEHILLYDEMFVSVFRLNKAAL</sequence>
<dbReference type="Proteomes" id="UP000260025">
    <property type="component" value="Unassembled WGS sequence"/>
</dbReference>
<dbReference type="OrthoDB" id="1645464at2"/>
<reference evidence="4 8" key="4">
    <citation type="submission" date="2020-02" db="EMBL/GenBank/DDBJ databases">
        <authorList>
            <person name="Kociolek L.K."/>
            <person name="Ozer E.A."/>
        </authorList>
    </citation>
    <scope>NUCLEOTIDE SEQUENCE [LARGE SCALE GENOMIC DNA]</scope>
    <source>
        <strain evidence="4 8">ATCC 14501</strain>
    </source>
</reference>
<proteinExistence type="predicted"/>
<dbReference type="Proteomes" id="UP000604383">
    <property type="component" value="Unassembled WGS sequence"/>
</dbReference>
<dbReference type="GeneID" id="61927563"/>
<dbReference type="EMBL" id="WWTN01000031">
    <property type="protein sequence ID" value="MZH57228.1"/>
    <property type="molecule type" value="Genomic_DNA"/>
</dbReference>
<evidence type="ECO:0000313" key="6">
    <source>
        <dbReference type="Proteomes" id="UP000030008"/>
    </source>
</evidence>
<evidence type="ECO:0000313" key="3">
    <source>
        <dbReference type="EMBL" id="MZH57228.1"/>
    </source>
</evidence>
<dbReference type="Proteomes" id="UP000030008">
    <property type="component" value="Unassembled WGS sequence"/>
</dbReference>
<dbReference type="EMBL" id="QVEV01000014">
    <property type="protein sequence ID" value="RGC15343.1"/>
    <property type="molecule type" value="Genomic_DNA"/>
</dbReference>
<evidence type="ECO:0000313" key="7">
    <source>
        <dbReference type="Proteomes" id="UP000260025"/>
    </source>
</evidence>
<evidence type="ECO:0000313" key="5">
    <source>
        <dbReference type="EMBL" id="RGC15343.1"/>
    </source>
</evidence>
<dbReference type="EMBL" id="JQIF01000092">
    <property type="protein sequence ID" value="KGJ51932.1"/>
    <property type="molecule type" value="Genomic_DNA"/>
</dbReference>
<dbReference type="EMBL" id="JAKTMA010000014">
    <property type="protein sequence ID" value="MCR0232996.1"/>
    <property type="molecule type" value="Genomic_DNA"/>
</dbReference>
<reference evidence="2" key="5">
    <citation type="journal article" date="2022" name="Clin. Infect. Dis.">
        <title>Association between Clostridium innocuum and antibiotic-associated diarrhea in adults and children: A cross-sectional study and comparative genomics analysis.</title>
        <authorList>
            <person name="Cherny K.E."/>
            <person name="Muscat E.B."/>
            <person name="Balaji A."/>
            <person name="Mukherjee J."/>
            <person name="Ozer E.A."/>
            <person name="Angarone M.P."/>
            <person name="Hauser A.R."/>
            <person name="Sichel J.S."/>
            <person name="Amponsah E."/>
            <person name="Kociolek L.K."/>
        </authorList>
    </citation>
    <scope>NUCLEOTIDE SEQUENCE</scope>
    <source>
        <strain evidence="2">NU1-AC-029v</strain>
    </source>
</reference>
<evidence type="ECO:0000313" key="4">
    <source>
        <dbReference type="EMBL" id="QJA04263.1"/>
    </source>
</evidence>
<dbReference type="Proteomes" id="UP000503330">
    <property type="component" value="Chromosome"/>
</dbReference>
<evidence type="ECO:0000313" key="2">
    <source>
        <dbReference type="EMBL" id="MCR0232996.1"/>
    </source>
</evidence>
<reference evidence="5 7" key="2">
    <citation type="submission" date="2018-08" db="EMBL/GenBank/DDBJ databases">
        <title>A genome reference for cultivated species of the human gut microbiota.</title>
        <authorList>
            <person name="Zou Y."/>
            <person name="Xue W."/>
            <person name="Luo G."/>
        </authorList>
    </citation>
    <scope>NUCLEOTIDE SEQUENCE [LARGE SCALE GENOMIC DNA]</scope>
    <source>
        <strain evidence="5 7">OF01-2LB</strain>
    </source>
</reference>
<evidence type="ECO:0000313" key="1">
    <source>
        <dbReference type="EMBL" id="KGJ51932.1"/>
    </source>
</evidence>
<dbReference type="AlphaFoldDB" id="A0A099I3X6"/>
<protein>
    <submittedName>
        <fullName evidence="1">Uncharacterized protein</fullName>
    </submittedName>
</protein>
<dbReference type="EMBL" id="CP048838">
    <property type="protein sequence ID" value="QJA04263.1"/>
    <property type="molecule type" value="Genomic_DNA"/>
</dbReference>
<dbReference type="Proteomes" id="UP001203972">
    <property type="component" value="Unassembled WGS sequence"/>
</dbReference>
<evidence type="ECO:0000313" key="8">
    <source>
        <dbReference type="Proteomes" id="UP000503330"/>
    </source>
</evidence>
<gene>
    <name evidence="1" type="ORF">CIAN88_17670</name>
    <name evidence="5" type="ORF">DXA38_10800</name>
    <name evidence="4" type="ORF">G4D54_18460</name>
    <name evidence="3" type="ORF">GT664_16115</name>
    <name evidence="2" type="ORF">MKC95_09490</name>
</gene>
<accession>A0A099I3X6</accession>
<organism evidence="1 6">
    <name type="scientific">Clostridium innocuum</name>
    <dbReference type="NCBI Taxonomy" id="1522"/>
    <lineage>
        <taxon>Bacteria</taxon>
        <taxon>Bacillati</taxon>
        <taxon>Bacillota</taxon>
        <taxon>Clostridia</taxon>
        <taxon>Eubacteriales</taxon>
        <taxon>Clostridiaceae</taxon>
        <taxon>Clostridium</taxon>
    </lineage>
</organism>
<dbReference type="RefSeq" id="WP_002607780.1">
    <property type="nucleotide sequence ID" value="NZ_AP025565.1"/>
</dbReference>
<name>A0A099I3X6_CLOIN</name>
<reference evidence="1 6" key="1">
    <citation type="submission" date="2014-08" db="EMBL/GenBank/DDBJ databases">
        <title>Clostridium innocuum, an unnegligible vancomycin-resistant pathogen causing extra-intestinal infections.</title>
        <authorList>
            <person name="Feng Y."/>
            <person name="Chiu C.-H."/>
        </authorList>
    </citation>
    <scope>NUCLEOTIDE SEQUENCE [LARGE SCALE GENOMIC DNA]</scope>
    <source>
        <strain evidence="1 6">AN88</strain>
    </source>
</reference>
<reference evidence="3" key="3">
    <citation type="journal article" date="2019" name="Nat. Med.">
        <title>A library of human gut bacterial isolates paired with longitudinal multiomics data enables mechanistic microbiome research.</title>
        <authorList>
            <person name="Poyet M."/>
            <person name="Groussin M."/>
            <person name="Gibbons S.M."/>
            <person name="Avila-Pacheco J."/>
            <person name="Jiang X."/>
            <person name="Kearney S.M."/>
            <person name="Perrotta A.R."/>
            <person name="Berdy B."/>
            <person name="Zhao S."/>
            <person name="Lieberman T.D."/>
            <person name="Swanson P.K."/>
            <person name="Smith M."/>
            <person name="Roesemann S."/>
            <person name="Alexander J.E."/>
            <person name="Rich S.A."/>
            <person name="Livny J."/>
            <person name="Vlamakis H."/>
            <person name="Clish C."/>
            <person name="Bullock K."/>
            <person name="Deik A."/>
            <person name="Scott J."/>
            <person name="Pierce K.A."/>
            <person name="Xavier R.J."/>
            <person name="Alm E.J."/>
        </authorList>
    </citation>
    <scope>NUCLEOTIDE SEQUENCE</scope>
    <source>
        <strain evidence="3">BIOML-A12</strain>
    </source>
</reference>